<accession>A0A3E0WSF7</accession>
<comment type="caution">
    <text evidence="1">The sequence shown here is derived from an EMBL/GenBank/DDBJ whole genome shotgun (WGS) entry which is preliminary data.</text>
</comment>
<keyword evidence="2" id="KW-1185">Reference proteome</keyword>
<reference evidence="2" key="1">
    <citation type="submission" date="2017-05" db="EMBL/GenBank/DDBJ databases">
        <authorList>
            <person name="Sharma S."/>
            <person name="Sidhu C."/>
            <person name="Pinnaka A.K."/>
        </authorList>
    </citation>
    <scope>NUCLEOTIDE SEQUENCE [LARGE SCALE GENOMIC DNA]</scope>
    <source>
        <strain evidence="2">AK93</strain>
    </source>
</reference>
<name>A0A3E0WSF7_9GAMM</name>
<evidence type="ECO:0000313" key="1">
    <source>
        <dbReference type="EMBL" id="RFA35081.1"/>
    </source>
</evidence>
<protein>
    <submittedName>
        <fullName evidence="1">Uncharacterized protein</fullName>
    </submittedName>
</protein>
<dbReference type="RefSeq" id="WP_116303653.1">
    <property type="nucleotide sequence ID" value="NZ_NFZV01000025.1"/>
</dbReference>
<proteinExistence type="predicted"/>
<gene>
    <name evidence="1" type="ORF">CAL65_13290</name>
</gene>
<evidence type="ECO:0000313" key="2">
    <source>
        <dbReference type="Proteomes" id="UP000256763"/>
    </source>
</evidence>
<dbReference type="Proteomes" id="UP000256763">
    <property type="component" value="Unassembled WGS sequence"/>
</dbReference>
<dbReference type="OrthoDB" id="59391at135613"/>
<dbReference type="AlphaFoldDB" id="A0A3E0WSF7"/>
<dbReference type="EMBL" id="NFZW01000013">
    <property type="protein sequence ID" value="RFA35081.1"/>
    <property type="molecule type" value="Genomic_DNA"/>
</dbReference>
<sequence length="380" mass="41576">MRWIDSDGRQDLLAGSHIRFETLSSRDAVHAAAGGVIQGQHIDSGTDVTLDALDSVLVDYVISVGDQNIEADNRVAFRELVANGDIRVGAVQGIQGERAMADGLLRLMAGDRRHNGSLHNADLALDYVRGEAVRLYAGGRIGGHDADTPLDVAVGRELSLVGQQIAVDATQTGFDTLALDMVGANHGLADYAWLRLTTDAAVEAGQVHVEQAELVTNTSRLRINDAEVAHWLDLQTGQLHAYINNIDPRLRPVHVQIYEPYEPDTRFALDIDGRALWTDAYVSYYRPGWQVDTPTYSTDRDAWHRDVEGRSIESDLNRDLRTLAKHVEPGFVLPTPAMPARVNAWGPGDAAPRVRVGLVSIRGLEEELTVSEQETAGEEI</sequence>
<organism evidence="1 2">
    <name type="scientific">Alkalilimnicola ehrlichii</name>
    <dbReference type="NCBI Taxonomy" id="351052"/>
    <lineage>
        <taxon>Bacteria</taxon>
        <taxon>Pseudomonadati</taxon>
        <taxon>Pseudomonadota</taxon>
        <taxon>Gammaproteobacteria</taxon>
        <taxon>Chromatiales</taxon>
        <taxon>Ectothiorhodospiraceae</taxon>
        <taxon>Alkalilimnicola</taxon>
    </lineage>
</organism>